<evidence type="ECO:0000313" key="1">
    <source>
        <dbReference type="EMBL" id="GGH56879.1"/>
    </source>
</evidence>
<reference evidence="1" key="1">
    <citation type="journal article" date="2014" name="Int. J. Syst. Evol. Microbiol.">
        <title>Complete genome sequence of Corynebacterium casei LMG S-19264T (=DSM 44701T), isolated from a smear-ripened cheese.</title>
        <authorList>
            <consortium name="US DOE Joint Genome Institute (JGI-PGF)"/>
            <person name="Walter F."/>
            <person name="Albersmeier A."/>
            <person name="Kalinowski J."/>
            <person name="Ruckert C."/>
        </authorList>
    </citation>
    <scope>NUCLEOTIDE SEQUENCE</scope>
    <source>
        <strain evidence="1">CGMCC 1.15290</strain>
    </source>
</reference>
<dbReference type="EMBL" id="BMIB01000001">
    <property type="protein sequence ID" value="GGH56879.1"/>
    <property type="molecule type" value="Genomic_DNA"/>
</dbReference>
<dbReference type="InterPro" id="IPR037883">
    <property type="entry name" value="Knr4/Smi1-like_sf"/>
</dbReference>
<keyword evidence="2" id="KW-1185">Reference proteome</keyword>
<reference evidence="1" key="2">
    <citation type="submission" date="2020-09" db="EMBL/GenBank/DDBJ databases">
        <authorList>
            <person name="Sun Q."/>
            <person name="Zhou Y."/>
        </authorList>
    </citation>
    <scope>NUCLEOTIDE SEQUENCE</scope>
    <source>
        <strain evidence="1">CGMCC 1.15290</strain>
    </source>
</reference>
<evidence type="ECO:0008006" key="3">
    <source>
        <dbReference type="Google" id="ProtNLM"/>
    </source>
</evidence>
<dbReference type="AlphaFoldDB" id="A0A917IME9"/>
<comment type="caution">
    <text evidence="1">The sequence shown here is derived from an EMBL/GenBank/DDBJ whole genome shotgun (WGS) entry which is preliminary data.</text>
</comment>
<dbReference type="Gene3D" id="3.40.1580.10">
    <property type="entry name" value="SMI1/KNR4-like"/>
    <property type="match status" value="1"/>
</dbReference>
<evidence type="ECO:0000313" key="2">
    <source>
        <dbReference type="Proteomes" id="UP000627292"/>
    </source>
</evidence>
<organism evidence="1 2">
    <name type="scientific">Filimonas zeae</name>
    <dbReference type="NCBI Taxonomy" id="1737353"/>
    <lineage>
        <taxon>Bacteria</taxon>
        <taxon>Pseudomonadati</taxon>
        <taxon>Bacteroidota</taxon>
        <taxon>Chitinophagia</taxon>
        <taxon>Chitinophagales</taxon>
        <taxon>Chitinophagaceae</taxon>
        <taxon>Filimonas</taxon>
    </lineage>
</organism>
<dbReference type="SUPFAM" id="SSF160631">
    <property type="entry name" value="SMI1/KNR4-like"/>
    <property type="match status" value="1"/>
</dbReference>
<gene>
    <name evidence="1" type="ORF">GCM10011379_00950</name>
</gene>
<dbReference type="Proteomes" id="UP000627292">
    <property type="component" value="Unassembled WGS sequence"/>
</dbReference>
<name>A0A917IME9_9BACT</name>
<proteinExistence type="predicted"/>
<accession>A0A917IME9</accession>
<sequence length="178" mass="19939">MKGIISKKLEILGGVTSYNTTPVYTAEQISGFLDEVQRRMQALPEEEVIDFITTYGGSVFHSEVLIPVEDKPEFLSGNVPVKAVIGFTSQPSVVDYMNRYHNEYQLAVRFFPLFEGVNGDVIFYSLESHTMGAIYYWHNQGADSAGDLLFLARTFAGFIAALYSHKEEEIEPVMASAY</sequence>
<protein>
    <recommendedName>
        <fullName evidence="3">SMI1/KNR4 family protein</fullName>
    </recommendedName>
</protein>
<dbReference type="RefSeq" id="WP_188949615.1">
    <property type="nucleotide sequence ID" value="NZ_BMIB01000001.1"/>
</dbReference>